<evidence type="ECO:0000256" key="1">
    <source>
        <dbReference type="SAM" id="Coils"/>
    </source>
</evidence>
<dbReference type="OrthoDB" id="5099658at2759"/>
<name>A0A9W8RUL5_9HYPO</name>
<organism evidence="2 3">
    <name type="scientific">Fusarium torreyae</name>
    <dbReference type="NCBI Taxonomy" id="1237075"/>
    <lineage>
        <taxon>Eukaryota</taxon>
        <taxon>Fungi</taxon>
        <taxon>Dikarya</taxon>
        <taxon>Ascomycota</taxon>
        <taxon>Pezizomycotina</taxon>
        <taxon>Sordariomycetes</taxon>
        <taxon>Hypocreomycetidae</taxon>
        <taxon>Hypocreales</taxon>
        <taxon>Nectriaceae</taxon>
        <taxon>Fusarium</taxon>
    </lineage>
</organism>
<comment type="caution">
    <text evidence="2">The sequence shown here is derived from an EMBL/GenBank/DDBJ whole genome shotgun (WGS) entry which is preliminary data.</text>
</comment>
<evidence type="ECO:0000313" key="3">
    <source>
        <dbReference type="Proteomes" id="UP001152049"/>
    </source>
</evidence>
<dbReference type="AlphaFoldDB" id="A0A9W8RUL5"/>
<dbReference type="Proteomes" id="UP001152049">
    <property type="component" value="Unassembled WGS sequence"/>
</dbReference>
<sequence length="224" mass="24920">MCHFLELEFACSSDNHPHRLRTGAIFRCEDPLDCLAEEVVNQKSGSEAGTAVEELADEKFIIMKVGGDCEKCSQQKTKELENKDKILNEIQANLVQMDQELARLSIEDTQRPGMNIPTLSLSQIHEDKAEHHPETICSSGPCKGLVTVSLDGRRGLFCKKHTCAATEWNCLSDVSTPRNSSQFSIYCPLHTCGRLGCGQKIADLSTIFCAKHQREIDRAVSLRI</sequence>
<proteinExistence type="predicted"/>
<accession>A0A9W8RUL5</accession>
<gene>
    <name evidence="2" type="ORF">NW762_008816</name>
</gene>
<reference evidence="2" key="1">
    <citation type="submission" date="2022-09" db="EMBL/GenBank/DDBJ databases">
        <title>Fusarium specimens isolated from Avocado Roots.</title>
        <authorList>
            <person name="Stajich J."/>
            <person name="Roper C."/>
            <person name="Heimlech-Rivalta G."/>
        </authorList>
    </citation>
    <scope>NUCLEOTIDE SEQUENCE</scope>
    <source>
        <strain evidence="2">CF00136</strain>
    </source>
</reference>
<evidence type="ECO:0000313" key="2">
    <source>
        <dbReference type="EMBL" id="KAJ4256720.1"/>
    </source>
</evidence>
<keyword evidence="1" id="KW-0175">Coiled coil</keyword>
<feature type="coiled-coil region" evidence="1">
    <location>
        <begin position="80"/>
        <end position="107"/>
    </location>
</feature>
<keyword evidence="3" id="KW-1185">Reference proteome</keyword>
<protein>
    <submittedName>
        <fullName evidence="2">Uncharacterized protein</fullName>
    </submittedName>
</protein>
<dbReference type="EMBL" id="JAOQAZ010000018">
    <property type="protein sequence ID" value="KAJ4256720.1"/>
    <property type="molecule type" value="Genomic_DNA"/>
</dbReference>